<keyword evidence="1" id="KW-0812">Transmembrane</keyword>
<keyword evidence="1" id="KW-1133">Transmembrane helix</keyword>
<proteinExistence type="predicted"/>
<accession>I8U847</accession>
<feature type="transmembrane region" description="Helical" evidence="1">
    <location>
        <begin position="56"/>
        <end position="75"/>
    </location>
</feature>
<comment type="caution">
    <text evidence="2">The sequence shown here is derived from an EMBL/GenBank/DDBJ whole genome shotgun (WGS) entry which is preliminary data.</text>
</comment>
<evidence type="ECO:0000256" key="1">
    <source>
        <dbReference type="SAM" id="Phobius"/>
    </source>
</evidence>
<dbReference type="EMBL" id="AKHY01000049">
    <property type="protein sequence ID" value="EIT82928.1"/>
    <property type="molecule type" value="Genomic_DNA"/>
</dbReference>
<evidence type="ECO:0000313" key="2">
    <source>
        <dbReference type="EMBL" id="EIT82928.1"/>
    </source>
</evidence>
<reference evidence="2 3" key="1">
    <citation type="journal article" date="2012" name="Eukaryot. Cell">
        <title>Draft genome sequence of Aspergillus oryzae strain 3.042.</title>
        <authorList>
            <person name="Zhao G."/>
            <person name="Yao Y."/>
            <person name="Qi W."/>
            <person name="Wang C."/>
            <person name="Hou L."/>
            <person name="Zeng B."/>
            <person name="Cao X."/>
        </authorList>
    </citation>
    <scope>NUCLEOTIDE SEQUENCE [LARGE SCALE GENOMIC DNA]</scope>
    <source>
        <strain evidence="2 3">3.042</strain>
    </source>
</reference>
<sequence length="132" mass="14676">MSIQYPKHGIQLHKCLTTMSGPGLEHATNPHIPVPHPGCWMSRIDSAIPDSGMVKVILVIGAVWLANMILGDVLVSPFQYRKGRKNEFGDVVCISHVEEEADEIPICRIDHHSLHEKGYFAPLLGWVYTAPI</sequence>
<keyword evidence="1" id="KW-0472">Membrane</keyword>
<protein>
    <submittedName>
        <fullName evidence="2">Uncharacterized protein</fullName>
    </submittedName>
</protein>
<dbReference type="HOGENOM" id="CLU_1916637_0_0_1"/>
<evidence type="ECO:0000313" key="3">
    <source>
        <dbReference type="Proteomes" id="UP000002812"/>
    </source>
</evidence>
<dbReference type="Proteomes" id="UP000002812">
    <property type="component" value="Unassembled WGS sequence"/>
</dbReference>
<organism evidence="2 3">
    <name type="scientific">Aspergillus oryzae (strain 3.042)</name>
    <name type="common">Yellow koji mold</name>
    <dbReference type="NCBI Taxonomy" id="1160506"/>
    <lineage>
        <taxon>Eukaryota</taxon>
        <taxon>Fungi</taxon>
        <taxon>Dikarya</taxon>
        <taxon>Ascomycota</taxon>
        <taxon>Pezizomycotina</taxon>
        <taxon>Eurotiomycetes</taxon>
        <taxon>Eurotiomycetidae</taxon>
        <taxon>Eurotiales</taxon>
        <taxon>Aspergillaceae</taxon>
        <taxon>Aspergillus</taxon>
        <taxon>Aspergillus subgen. Circumdati</taxon>
    </lineage>
</organism>
<gene>
    <name evidence="2" type="ORF">Ao3042_11863</name>
</gene>
<dbReference type="AlphaFoldDB" id="I8U847"/>
<reference evidence="3" key="2">
    <citation type="submission" date="2012-06" db="EMBL/GenBank/DDBJ databases">
        <title>Comparative genomic analyses of Aspergillus oryzae 3.042 and A. oryzae RIB40 for soy-sauce fermentation.</title>
        <authorList>
            <person name="Zhao G."/>
            <person name="Hou L."/>
            <person name="Wang C."/>
            <person name="Cao X."/>
        </authorList>
    </citation>
    <scope>NUCLEOTIDE SEQUENCE [LARGE SCALE GENOMIC DNA]</scope>
    <source>
        <strain evidence="3">3.042</strain>
    </source>
</reference>
<name>I8U847_ASPO3</name>